<organism evidence="5 6">
    <name type="scientific">Galleria mellonella</name>
    <name type="common">Greater wax moth</name>
    <dbReference type="NCBI Taxonomy" id="7137"/>
    <lineage>
        <taxon>Eukaryota</taxon>
        <taxon>Metazoa</taxon>
        <taxon>Ecdysozoa</taxon>
        <taxon>Arthropoda</taxon>
        <taxon>Hexapoda</taxon>
        <taxon>Insecta</taxon>
        <taxon>Pterygota</taxon>
        <taxon>Neoptera</taxon>
        <taxon>Endopterygota</taxon>
        <taxon>Lepidoptera</taxon>
        <taxon>Glossata</taxon>
        <taxon>Ditrysia</taxon>
        <taxon>Pyraloidea</taxon>
        <taxon>Pyralidae</taxon>
        <taxon>Galleriinae</taxon>
        <taxon>Galleria</taxon>
    </lineage>
</organism>
<accession>A0A6J1WRL3</accession>
<dbReference type="Proteomes" id="UP001652740">
    <property type="component" value="Unplaced"/>
</dbReference>
<sequence>MVASYCFLFTAIVLASISNPVRGTAEVMSHVSAHFGKTLEECREESGLTAEIMEEFKHFWSDDFDIVHRELGCAIICMSNKFSLMKDDSRIHHVNMHDYVKSFPNGEVLAAKMVELIHNCEKKYDDIEDDCTRVMKSAACFKQDAKKEGIAPEVAMIEAVVEKYKTQKKINNLVISEHKANMSKRIVIVVFIYLAIEPSTDASQDIMKELMVNFVKAFDICKKELDLPNTVHADFYNFWKEEYEITHRQTGCAIKCLSAKLDLIDPEGKLRHGNAQKFAMEYGADENMANQVVDLIHACEKSFPSNDDECMRILNITNCFKTEIHKLKWAPDMILLVGEILLEY</sequence>
<dbReference type="GO" id="GO:0005549">
    <property type="term" value="F:odorant binding"/>
    <property type="evidence" value="ECO:0007669"/>
    <property type="project" value="InterPro"/>
</dbReference>
<dbReference type="KEGG" id="gmw:113514994"/>
<keyword evidence="3 4" id="KW-0732">Signal</keyword>
<evidence type="ECO:0000256" key="1">
    <source>
        <dbReference type="ARBA" id="ARBA00008098"/>
    </source>
</evidence>
<gene>
    <name evidence="6" type="primary">LOC113514994</name>
</gene>
<dbReference type="SUPFAM" id="SSF47565">
    <property type="entry name" value="Insect pheromone/odorant-binding proteins"/>
    <property type="match status" value="2"/>
</dbReference>
<reference evidence="6" key="1">
    <citation type="submission" date="2025-08" db="UniProtKB">
        <authorList>
            <consortium name="RefSeq"/>
        </authorList>
    </citation>
    <scope>IDENTIFICATION</scope>
    <source>
        <tissue evidence="6">Whole larvae</tissue>
    </source>
</reference>
<dbReference type="Pfam" id="PF01395">
    <property type="entry name" value="PBP_GOBP"/>
    <property type="match status" value="2"/>
</dbReference>
<dbReference type="GO" id="GO:0005615">
    <property type="term" value="C:extracellular space"/>
    <property type="evidence" value="ECO:0007669"/>
    <property type="project" value="TreeGrafter"/>
</dbReference>
<evidence type="ECO:0000313" key="5">
    <source>
        <dbReference type="Proteomes" id="UP001652740"/>
    </source>
</evidence>
<dbReference type="GO" id="GO:0007608">
    <property type="term" value="P:sensory perception of smell"/>
    <property type="evidence" value="ECO:0007669"/>
    <property type="project" value="TreeGrafter"/>
</dbReference>
<dbReference type="InterPro" id="IPR006072">
    <property type="entry name" value="Odorant/phero-bd_Lep"/>
</dbReference>
<keyword evidence="5" id="KW-1185">Reference proteome</keyword>
<dbReference type="CDD" id="cd23992">
    <property type="entry name" value="PBP_GOBP"/>
    <property type="match status" value="2"/>
</dbReference>
<name>A0A6J1WRL3_GALME</name>
<evidence type="ECO:0000256" key="4">
    <source>
        <dbReference type="SAM" id="SignalP"/>
    </source>
</evidence>
<dbReference type="InterPro" id="IPR036728">
    <property type="entry name" value="PBP_GOBP_sf"/>
</dbReference>
<dbReference type="AlphaFoldDB" id="A0A6J1WRL3"/>
<proteinExistence type="inferred from homology"/>
<dbReference type="GeneID" id="113514994"/>
<protein>
    <submittedName>
        <fullName evidence="6">Uncharacterized protein LOC113514994</fullName>
    </submittedName>
</protein>
<dbReference type="Gene3D" id="1.10.238.20">
    <property type="entry name" value="Pheromone/general odorant binding protein domain"/>
    <property type="match status" value="2"/>
</dbReference>
<dbReference type="PRINTS" id="PR00484">
    <property type="entry name" value="PBPGOBP"/>
</dbReference>
<keyword evidence="2" id="KW-0813">Transport</keyword>
<dbReference type="SMART" id="SM00708">
    <property type="entry name" value="PhBP"/>
    <property type="match status" value="2"/>
</dbReference>
<dbReference type="PANTHER" id="PTHR11857">
    <property type="entry name" value="ODORANT BINDING PROTEIN-RELATED"/>
    <property type="match status" value="1"/>
</dbReference>
<comment type="similarity">
    <text evidence="1">Belongs to the PBP/GOBP family.</text>
</comment>
<dbReference type="RefSeq" id="XP_026754909.3">
    <property type="nucleotide sequence ID" value="XM_026899108.3"/>
</dbReference>
<evidence type="ECO:0000256" key="3">
    <source>
        <dbReference type="ARBA" id="ARBA00022729"/>
    </source>
</evidence>
<evidence type="ECO:0000313" key="6">
    <source>
        <dbReference type="RefSeq" id="XP_026754909.3"/>
    </source>
</evidence>
<dbReference type="InterPro" id="IPR006170">
    <property type="entry name" value="PBP/GOBP"/>
</dbReference>
<feature type="signal peptide" evidence="4">
    <location>
        <begin position="1"/>
        <end position="23"/>
    </location>
</feature>
<dbReference type="InParanoid" id="A0A6J1WRL3"/>
<feature type="chain" id="PRO_5045508867" evidence="4">
    <location>
        <begin position="24"/>
        <end position="344"/>
    </location>
</feature>
<evidence type="ECO:0000256" key="2">
    <source>
        <dbReference type="ARBA" id="ARBA00022448"/>
    </source>
</evidence>